<evidence type="ECO:0000256" key="4">
    <source>
        <dbReference type="ARBA" id="ARBA00023136"/>
    </source>
</evidence>
<evidence type="ECO:0000256" key="7">
    <source>
        <dbReference type="SAM" id="SignalP"/>
    </source>
</evidence>
<evidence type="ECO:0000256" key="1">
    <source>
        <dbReference type="ARBA" id="ARBA00004141"/>
    </source>
</evidence>
<sequence>MRYISLSILITTLVLDHTGEVMLEIAANFRSSCNVDAKSFPFDRQTCTMLFMSWTQESDKVHDTQRSLRHGRSPTRSDAFSSPQVQMVLETDRDLELVAYTESAEFALESYTAVAKNHTDPCCIHPFSAVEYSVTITRRAMFFLVINYVLPMVVINVIGRSTGRAASIPSRPRAMFFLVIDYVLPMVVIDVIALLAFLVPCESGEKVTLGISTMLNMIIFLTSIRDLLPPTGQIPLIGKFYCVFICLVGLEVALSIFTLYLHHMEGIPLPKWMQNLCLILTKLPLMRQPKFIQKQDGSEKDKEKLEKENAKENAKKKEKEDTDGEVWAQRASFPLFFADVVLHRPREPSHEERHRNDKAERSGRVPARTELVEERAWERETGTRMARGRVSIGADLENWRMASKVLDRFFLYLFTLLNVAVSIGIMLYTPNS</sequence>
<feature type="domain" description="Neurotransmitter-gated ion-channel ligand-binding" evidence="8">
    <location>
        <begin position="11"/>
        <end position="139"/>
    </location>
</feature>
<feature type="domain" description="Neurotransmitter-gated ion-channel transmembrane" evidence="9">
    <location>
        <begin position="183"/>
        <end position="425"/>
    </location>
</feature>
<evidence type="ECO:0000256" key="6">
    <source>
        <dbReference type="SAM" id="Phobius"/>
    </source>
</evidence>
<feature type="transmembrane region" description="Helical" evidence="6">
    <location>
        <begin position="209"/>
        <end position="228"/>
    </location>
</feature>
<feature type="transmembrane region" description="Helical" evidence="6">
    <location>
        <begin position="140"/>
        <end position="162"/>
    </location>
</feature>
<dbReference type="EMBL" id="CAJPEV010005729">
    <property type="protein sequence ID" value="CAG0903452.1"/>
    <property type="molecule type" value="Genomic_DNA"/>
</dbReference>
<dbReference type="EMBL" id="LR905246">
    <property type="protein sequence ID" value="CAD7253366.1"/>
    <property type="molecule type" value="Genomic_DNA"/>
</dbReference>
<feature type="transmembrane region" description="Helical" evidence="6">
    <location>
        <begin position="240"/>
        <end position="261"/>
    </location>
</feature>
<feature type="region of interest" description="Disordered" evidence="5">
    <location>
        <begin position="294"/>
        <end position="325"/>
    </location>
</feature>
<dbReference type="GO" id="GO:0005230">
    <property type="term" value="F:extracellular ligand-gated monoatomic ion channel activity"/>
    <property type="evidence" value="ECO:0007669"/>
    <property type="project" value="InterPro"/>
</dbReference>
<evidence type="ECO:0000313" key="10">
    <source>
        <dbReference type="EMBL" id="CAD7253366.1"/>
    </source>
</evidence>
<accession>A0A7R9FSW9</accession>
<dbReference type="Pfam" id="PF02932">
    <property type="entry name" value="Neur_chan_memb"/>
    <property type="match status" value="1"/>
</dbReference>
<dbReference type="InterPro" id="IPR006029">
    <property type="entry name" value="Neurotrans-gated_channel_TM"/>
</dbReference>
<dbReference type="PANTHER" id="PTHR18945">
    <property type="entry name" value="NEUROTRANSMITTER GATED ION CHANNEL"/>
    <property type="match status" value="1"/>
</dbReference>
<keyword evidence="2 6" id="KW-0812">Transmembrane</keyword>
<evidence type="ECO:0000259" key="8">
    <source>
        <dbReference type="Pfam" id="PF02931"/>
    </source>
</evidence>
<dbReference type="SUPFAM" id="SSF90112">
    <property type="entry name" value="Neurotransmitter-gated ion-channel transmembrane pore"/>
    <property type="match status" value="1"/>
</dbReference>
<feature type="signal peptide" evidence="7">
    <location>
        <begin position="1"/>
        <end position="16"/>
    </location>
</feature>
<evidence type="ECO:0000259" key="9">
    <source>
        <dbReference type="Pfam" id="PF02932"/>
    </source>
</evidence>
<name>A0A7R9FSW9_9CRUS</name>
<feature type="compositionally biased region" description="Basic and acidic residues" evidence="5">
    <location>
        <begin position="347"/>
        <end position="363"/>
    </location>
</feature>
<evidence type="ECO:0000256" key="3">
    <source>
        <dbReference type="ARBA" id="ARBA00022989"/>
    </source>
</evidence>
<comment type="subcellular location">
    <subcellularLocation>
        <location evidence="1">Membrane</location>
        <topology evidence="1">Multi-pass membrane protein</topology>
    </subcellularLocation>
</comment>
<reference evidence="10" key="1">
    <citation type="submission" date="2020-11" db="EMBL/GenBank/DDBJ databases">
        <authorList>
            <person name="Tran Van P."/>
        </authorList>
    </citation>
    <scope>NUCLEOTIDE SEQUENCE</scope>
</reference>
<keyword evidence="3 6" id="KW-1133">Transmembrane helix</keyword>
<dbReference type="Pfam" id="PF02931">
    <property type="entry name" value="Neur_chan_LBD"/>
    <property type="match status" value="1"/>
</dbReference>
<organism evidence="10">
    <name type="scientific">Darwinula stevensoni</name>
    <dbReference type="NCBI Taxonomy" id="69355"/>
    <lineage>
        <taxon>Eukaryota</taxon>
        <taxon>Metazoa</taxon>
        <taxon>Ecdysozoa</taxon>
        <taxon>Arthropoda</taxon>
        <taxon>Crustacea</taxon>
        <taxon>Oligostraca</taxon>
        <taxon>Ostracoda</taxon>
        <taxon>Podocopa</taxon>
        <taxon>Podocopida</taxon>
        <taxon>Darwinulocopina</taxon>
        <taxon>Darwinuloidea</taxon>
        <taxon>Darwinulidae</taxon>
        <taxon>Darwinula</taxon>
    </lineage>
</organism>
<proteinExistence type="predicted"/>
<dbReference type="Proteomes" id="UP000677054">
    <property type="component" value="Unassembled WGS sequence"/>
</dbReference>
<feature type="compositionally biased region" description="Basic and acidic residues" evidence="5">
    <location>
        <begin position="296"/>
        <end position="320"/>
    </location>
</feature>
<evidence type="ECO:0000256" key="2">
    <source>
        <dbReference type="ARBA" id="ARBA00022692"/>
    </source>
</evidence>
<dbReference type="InterPro" id="IPR006202">
    <property type="entry name" value="Neur_chan_lig-bd"/>
</dbReference>
<keyword evidence="11" id="KW-1185">Reference proteome</keyword>
<dbReference type="InterPro" id="IPR036719">
    <property type="entry name" value="Neuro-gated_channel_TM_sf"/>
</dbReference>
<gene>
    <name evidence="10" type="ORF">DSTB1V02_LOCUS13116</name>
</gene>
<evidence type="ECO:0000313" key="11">
    <source>
        <dbReference type="Proteomes" id="UP000677054"/>
    </source>
</evidence>
<dbReference type="AlphaFoldDB" id="A0A7R9FSW9"/>
<feature type="region of interest" description="Disordered" evidence="5">
    <location>
        <begin position="347"/>
        <end position="366"/>
    </location>
</feature>
<dbReference type="InterPro" id="IPR038050">
    <property type="entry name" value="Neuro_actylchol_rec"/>
</dbReference>
<dbReference type="Gene3D" id="1.20.58.390">
    <property type="entry name" value="Neurotransmitter-gated ion-channel transmembrane domain"/>
    <property type="match status" value="1"/>
</dbReference>
<feature type="transmembrane region" description="Helical" evidence="6">
    <location>
        <begin position="174"/>
        <end position="197"/>
    </location>
</feature>
<dbReference type="GO" id="GO:0004888">
    <property type="term" value="F:transmembrane signaling receptor activity"/>
    <property type="evidence" value="ECO:0007669"/>
    <property type="project" value="InterPro"/>
</dbReference>
<keyword evidence="4 6" id="KW-0472">Membrane</keyword>
<dbReference type="SUPFAM" id="SSF63712">
    <property type="entry name" value="Nicotinic receptor ligand binding domain-like"/>
    <property type="match status" value="1"/>
</dbReference>
<protein>
    <submittedName>
        <fullName evidence="10">Uncharacterized protein</fullName>
    </submittedName>
</protein>
<feature type="chain" id="PRO_5036210535" evidence="7">
    <location>
        <begin position="17"/>
        <end position="432"/>
    </location>
</feature>
<feature type="transmembrane region" description="Helical" evidence="6">
    <location>
        <begin position="409"/>
        <end position="429"/>
    </location>
</feature>
<dbReference type="InterPro" id="IPR006201">
    <property type="entry name" value="Neur_channel"/>
</dbReference>
<keyword evidence="7" id="KW-0732">Signal</keyword>
<evidence type="ECO:0000256" key="5">
    <source>
        <dbReference type="SAM" id="MobiDB-lite"/>
    </source>
</evidence>
<dbReference type="Gene3D" id="2.70.170.10">
    <property type="entry name" value="Neurotransmitter-gated ion-channel ligand-binding domain"/>
    <property type="match status" value="1"/>
</dbReference>
<dbReference type="GO" id="GO:0016020">
    <property type="term" value="C:membrane"/>
    <property type="evidence" value="ECO:0007669"/>
    <property type="project" value="UniProtKB-SubCell"/>
</dbReference>
<dbReference type="InterPro" id="IPR036734">
    <property type="entry name" value="Neur_chan_lig-bd_sf"/>
</dbReference>
<dbReference type="CDD" id="cd19051">
    <property type="entry name" value="LGIC_TM_cation"/>
    <property type="match status" value="1"/>
</dbReference>